<dbReference type="Gene3D" id="3.40.50.150">
    <property type="entry name" value="Vaccinia Virus protein VP39"/>
    <property type="match status" value="1"/>
</dbReference>
<dbReference type="AlphaFoldDB" id="C4V644"/>
<dbReference type="GO" id="GO:0032259">
    <property type="term" value="P:methylation"/>
    <property type="evidence" value="ECO:0007669"/>
    <property type="project" value="UniProtKB-KW"/>
</dbReference>
<proteinExistence type="predicted"/>
<organism evidence="2 3">
    <name type="scientific">Selenomonas flueggei ATCC 43531</name>
    <dbReference type="NCBI Taxonomy" id="638302"/>
    <lineage>
        <taxon>Bacteria</taxon>
        <taxon>Bacillati</taxon>
        <taxon>Bacillota</taxon>
        <taxon>Negativicutes</taxon>
        <taxon>Selenomonadales</taxon>
        <taxon>Selenomonadaceae</taxon>
        <taxon>Selenomonas</taxon>
    </lineage>
</organism>
<name>C4V644_9FIRM</name>
<dbReference type="NCBIfam" id="TIGR01444">
    <property type="entry name" value="fkbM_fam"/>
    <property type="match status" value="1"/>
</dbReference>
<keyword evidence="3" id="KW-1185">Reference proteome</keyword>
<reference evidence="2 3" key="1">
    <citation type="submission" date="2009-04" db="EMBL/GenBank/DDBJ databases">
        <authorList>
            <person name="Qin X."/>
            <person name="Bachman B."/>
            <person name="Battles P."/>
            <person name="Bell A."/>
            <person name="Bess C."/>
            <person name="Bickham C."/>
            <person name="Chaboub L."/>
            <person name="Chen D."/>
            <person name="Coyle M."/>
            <person name="Deiros D.R."/>
            <person name="Dinh H."/>
            <person name="Forbes L."/>
            <person name="Fowler G."/>
            <person name="Francisco L."/>
            <person name="Fu Q."/>
            <person name="Gubbala S."/>
            <person name="Hale W."/>
            <person name="Han Y."/>
            <person name="Hemphill L."/>
            <person name="Highlander S.K."/>
            <person name="Hirani K."/>
            <person name="Hogues M."/>
            <person name="Jackson L."/>
            <person name="Jakkamsetti A."/>
            <person name="Javaid M."/>
            <person name="Jiang H."/>
            <person name="Korchina V."/>
            <person name="Kovar C."/>
            <person name="Lara F."/>
            <person name="Lee S."/>
            <person name="Mata R."/>
            <person name="Mathew T."/>
            <person name="Moen C."/>
            <person name="Morales K."/>
            <person name="Munidasa M."/>
            <person name="Nazareth L."/>
            <person name="Ngo R."/>
            <person name="Nguyen L."/>
            <person name="Okwuonu G."/>
            <person name="Ongeri F."/>
            <person name="Patil S."/>
            <person name="Petrosino J."/>
            <person name="Pham C."/>
            <person name="Pham P."/>
            <person name="Pu L.-L."/>
            <person name="Puazo M."/>
            <person name="Raj R."/>
            <person name="Reid J."/>
            <person name="Rouhana J."/>
            <person name="Saada N."/>
            <person name="Shang Y."/>
            <person name="Simmons D."/>
            <person name="Thornton R."/>
            <person name="Warren J."/>
            <person name="Weissenberger G."/>
            <person name="Zhang J."/>
            <person name="Zhang L."/>
            <person name="Zhou C."/>
            <person name="Zhu D."/>
            <person name="Muzny D."/>
            <person name="Worley K."/>
            <person name="Gibbs R."/>
        </authorList>
    </citation>
    <scope>NUCLEOTIDE SEQUENCE [LARGE SCALE GENOMIC DNA]</scope>
    <source>
        <strain evidence="2 3">ATCC 43531</strain>
    </source>
</reference>
<sequence>MWNYAESAKEFNMEIRDSINAVPECLKKLKADGNDVILYGAGYCGHEALSLMTQYGIHVRAVCDDFRAGEVLDGYTIVRLDDICPDEKTVIFITSGFNAKMKQCIEKLGLLSYYREIDFGRYDADKENPAYFKEHEAELNRAWSLLVDEKSRNVLQNLVNYRISRDLKFLAGMEEKNQYFPPKDEIPVLWSGEDVFLDLGAYDGDSLRGFIDYTGDQYKKIIAVEASRKNYEMLVKNTEMLPRVQCVNIGIHKEKGQIRFEVSDAKNSFASADGADVLDVDSVDHILNGEAVTTIKMDIEGAEYDAILGMEQTLRNHPVLMVSIYHKVEDLFRLQLLIEKMCPNTYDYYIRHYSPTIIETVLYAVPKTMSKRSGSRI</sequence>
<keyword evidence="2" id="KW-0489">Methyltransferase</keyword>
<protein>
    <submittedName>
        <fullName evidence="2">Methyltransferase, FkbM family</fullName>
    </submittedName>
</protein>
<dbReference type="InterPro" id="IPR029063">
    <property type="entry name" value="SAM-dependent_MTases_sf"/>
</dbReference>
<evidence type="ECO:0000259" key="1">
    <source>
        <dbReference type="Pfam" id="PF05050"/>
    </source>
</evidence>
<dbReference type="EMBL" id="ACLA01000033">
    <property type="protein sequence ID" value="EEQ47642.1"/>
    <property type="molecule type" value="Genomic_DNA"/>
</dbReference>
<feature type="domain" description="Methyltransferase FkbM" evidence="1">
    <location>
        <begin position="198"/>
        <end position="325"/>
    </location>
</feature>
<comment type="caution">
    <text evidence="2">The sequence shown here is derived from an EMBL/GenBank/DDBJ whole genome shotgun (WGS) entry which is preliminary data.</text>
</comment>
<keyword evidence="2" id="KW-0808">Transferase</keyword>
<dbReference type="Proteomes" id="UP000005309">
    <property type="component" value="Unassembled WGS sequence"/>
</dbReference>
<dbReference type="InterPro" id="IPR052514">
    <property type="entry name" value="SAM-dependent_MTase"/>
</dbReference>
<gene>
    <name evidence="2" type="ORF">HMPREF0908_1944</name>
</gene>
<evidence type="ECO:0000313" key="2">
    <source>
        <dbReference type="EMBL" id="EEQ47642.1"/>
    </source>
</evidence>
<accession>C4V644</accession>
<evidence type="ECO:0000313" key="3">
    <source>
        <dbReference type="Proteomes" id="UP000005309"/>
    </source>
</evidence>
<dbReference type="SUPFAM" id="SSF53335">
    <property type="entry name" value="S-adenosyl-L-methionine-dependent methyltransferases"/>
    <property type="match status" value="1"/>
</dbReference>
<dbReference type="GO" id="GO:0008168">
    <property type="term" value="F:methyltransferase activity"/>
    <property type="evidence" value="ECO:0007669"/>
    <property type="project" value="UniProtKB-KW"/>
</dbReference>
<dbReference type="PANTHER" id="PTHR34203:SF15">
    <property type="entry name" value="SLL1173 PROTEIN"/>
    <property type="match status" value="1"/>
</dbReference>
<dbReference type="Pfam" id="PF05050">
    <property type="entry name" value="Methyltransf_21"/>
    <property type="match status" value="1"/>
</dbReference>
<dbReference type="STRING" id="638302.HMPREF0908_1944"/>
<dbReference type="InterPro" id="IPR006342">
    <property type="entry name" value="FkbM_mtfrase"/>
</dbReference>
<dbReference type="PANTHER" id="PTHR34203">
    <property type="entry name" value="METHYLTRANSFERASE, FKBM FAMILY PROTEIN"/>
    <property type="match status" value="1"/>
</dbReference>
<dbReference type="HOGENOM" id="CLU_048284_0_0_9"/>
<dbReference type="eggNOG" id="COG1086">
    <property type="taxonomic scope" value="Bacteria"/>
</dbReference>